<comment type="caution">
    <text evidence="2">The sequence shown here is derived from an EMBL/GenBank/DDBJ whole genome shotgun (WGS) entry which is preliminary data.</text>
</comment>
<keyword evidence="1" id="KW-1133">Transmembrane helix</keyword>
<reference evidence="2" key="1">
    <citation type="submission" date="2020-06" db="EMBL/GenBank/DDBJ databases">
        <title>WGS assembly of Ceratodon purpureus strain R40.</title>
        <authorList>
            <person name="Carey S.B."/>
            <person name="Jenkins J."/>
            <person name="Shu S."/>
            <person name="Lovell J.T."/>
            <person name="Sreedasyam A."/>
            <person name="Maumus F."/>
            <person name="Tiley G.P."/>
            <person name="Fernandez-Pozo N."/>
            <person name="Barry K."/>
            <person name="Chen C."/>
            <person name="Wang M."/>
            <person name="Lipzen A."/>
            <person name="Daum C."/>
            <person name="Saski C.A."/>
            <person name="Payton A.C."/>
            <person name="Mcbreen J.C."/>
            <person name="Conrad R.E."/>
            <person name="Kollar L.M."/>
            <person name="Olsson S."/>
            <person name="Huttunen S."/>
            <person name="Landis J.B."/>
            <person name="Wickett N.J."/>
            <person name="Johnson M.G."/>
            <person name="Rensing S.A."/>
            <person name="Grimwood J."/>
            <person name="Schmutz J."/>
            <person name="Mcdaniel S.F."/>
        </authorList>
    </citation>
    <scope>NUCLEOTIDE SEQUENCE</scope>
    <source>
        <strain evidence="2">R40</strain>
    </source>
</reference>
<evidence type="ECO:0000313" key="2">
    <source>
        <dbReference type="EMBL" id="KAG0555356.1"/>
    </source>
</evidence>
<sequence length="127" mass="14129">MCVYVCVCVVWVMVMWVGFSSVEFRSWLCGRGMFRCSCYVWSDGVRMLVGMAMAWCLTKSCCAARTSSLVTGAMVSLCGLYLQCGSVCVSLLCFGFRRTGAMLHVVRDMSQFMIVLNIFLSLCVCVL</sequence>
<feature type="transmembrane region" description="Helical" evidence="1">
    <location>
        <begin position="74"/>
        <end position="97"/>
    </location>
</feature>
<dbReference type="AlphaFoldDB" id="A0A8T0G7P7"/>
<keyword evidence="1" id="KW-0472">Membrane</keyword>
<accession>A0A8T0G7P7</accession>
<organism evidence="2 3">
    <name type="scientific">Ceratodon purpureus</name>
    <name type="common">Fire moss</name>
    <name type="synonym">Dicranum purpureum</name>
    <dbReference type="NCBI Taxonomy" id="3225"/>
    <lineage>
        <taxon>Eukaryota</taxon>
        <taxon>Viridiplantae</taxon>
        <taxon>Streptophyta</taxon>
        <taxon>Embryophyta</taxon>
        <taxon>Bryophyta</taxon>
        <taxon>Bryophytina</taxon>
        <taxon>Bryopsida</taxon>
        <taxon>Dicranidae</taxon>
        <taxon>Pseudoditrichales</taxon>
        <taxon>Ditrichaceae</taxon>
        <taxon>Ceratodon</taxon>
    </lineage>
</organism>
<protein>
    <submittedName>
        <fullName evidence="2">Uncharacterized protein</fullName>
    </submittedName>
</protein>
<name>A0A8T0G7P7_CERPU</name>
<evidence type="ECO:0000313" key="3">
    <source>
        <dbReference type="Proteomes" id="UP000822688"/>
    </source>
</evidence>
<gene>
    <name evidence="2" type="ORF">KC19_12G163500</name>
</gene>
<proteinExistence type="predicted"/>
<evidence type="ECO:0000256" key="1">
    <source>
        <dbReference type="SAM" id="Phobius"/>
    </source>
</evidence>
<keyword evidence="1" id="KW-0812">Transmembrane</keyword>
<dbReference type="EMBL" id="CM026433">
    <property type="protein sequence ID" value="KAG0555356.1"/>
    <property type="molecule type" value="Genomic_DNA"/>
</dbReference>
<dbReference type="Proteomes" id="UP000822688">
    <property type="component" value="Chromosome 12"/>
</dbReference>
<keyword evidence="3" id="KW-1185">Reference proteome</keyword>